<reference evidence="2 3" key="1">
    <citation type="submission" date="2015-08" db="EMBL/GenBank/DDBJ databases">
        <authorList>
            <person name="Adams C.A."/>
            <person name="Ardeshna N.S."/>
            <person name="Badithe A.V."/>
            <person name="Badrani J.H."/>
            <person name="Birkholz E.A."/>
            <person name="Butler M."/>
            <person name="Chu A."/>
            <person name="Farmer C.N."/>
            <person name="Frischer G.M."/>
            <person name="Hsieh L.Y."/>
            <person name="Jackson K.B."/>
            <person name="Kagy D.N."/>
            <person name="Kendall J.C."/>
            <person name="Lin C.Y."/>
            <person name="Morgan M.N."/>
            <person name="Nachnani R."/>
            <person name="Nadeau S.M."/>
            <person name="Parikh M."/>
            <person name="Perez M.V."/>
            <person name="Peters C.E."/>
            <person name="Pogliano J."/>
            <person name="Popescu N.I."/>
            <person name="Shiao R."/>
            <person name="Song C.L."/>
            <person name="Ting J.M."/>
            <person name="Udani D.R."/>
            <person name="Waller L.B."/>
            <person name="Wang A.Y."/>
            <person name="Wu C.E."/>
            <person name="Yang A.B."/>
            <person name="Yao J."/>
            <person name="Zhang B.H."/>
            <person name="Anders K.R."/>
            <person name="Bradley K.W."/>
            <person name="Asai D.J."/>
            <person name="Bowman C.A."/>
            <person name="Russell D.A."/>
            <person name="Pope W.H."/>
            <person name="Jacobs-Sera D."/>
            <person name="Hendrix R.W."/>
            <person name="Hatfull G.F."/>
        </authorList>
    </citation>
    <scope>NUCLEOTIDE SEQUENCE [LARGE SCALE GENOMIC DNA]</scope>
</reference>
<name>A0A120HUJ8_9CAUD</name>
<dbReference type="Gene3D" id="3.30.1380.10">
    <property type="match status" value="1"/>
</dbReference>
<dbReference type="SUPFAM" id="SSF55166">
    <property type="entry name" value="Hedgehog/DD-peptidase"/>
    <property type="match status" value="1"/>
</dbReference>
<dbReference type="InterPro" id="IPR052354">
    <property type="entry name" value="Cell_Wall_Dynamics_Protein"/>
</dbReference>
<sequence length="489" mass="55045">MITENGWPDCGPNDLDLKPIPGTDVVIPLQKGQPSLILKAFAADLNWYVESVYNSRGGTDEGGWTGTNKVPTSNHLGGTAFDYNWSDHPLGYAAPDPRAGWNGSSIIKGDQTPYVRELLDYYEGMVYWGNDWRSPKDSMHFQMGYNTYGPAGSTTWKRVEDFIARKIDITTGFSRFKEHKGTTGVNFTALLSEAMLDVSGVDYEYYVPLVARTLRDCECTTEARIAMWCTQVGHESLSLKYMEEIADGSKYEGRTDLGNTQPGDGKRFKGRGPIQVTGRYNYTKFSEWAHSKGIVSTPDYFVMNPSELSKPEYGFHAVTWYWTVQRPMNQAADARNLEQATKYVNGGLNGLPDRKMRYDRTTAMGPRLLNLLLGEEDWMSDPTIVKMIKEIHGCLFNQIGSQSRYRADGEGDIWKLHELIKNDDGMVHEAHIERLAVLGDPSSIALVARNSERGDKLAQAVLIRIEDKYLTETQQHLKNTIIAQRFPEG</sequence>
<protein>
    <submittedName>
        <fullName evidence="2">Lysin A</fullName>
    </submittedName>
</protein>
<evidence type="ECO:0000259" key="1">
    <source>
        <dbReference type="Pfam" id="PF13539"/>
    </source>
</evidence>
<gene>
    <name evidence="2" type="ORF">SEA_WEISS13_35</name>
</gene>
<dbReference type="GO" id="GO:0008233">
    <property type="term" value="F:peptidase activity"/>
    <property type="evidence" value="ECO:0007669"/>
    <property type="project" value="InterPro"/>
</dbReference>
<evidence type="ECO:0000313" key="2">
    <source>
        <dbReference type="EMBL" id="AMB17249.1"/>
    </source>
</evidence>
<dbReference type="Pfam" id="PF13539">
    <property type="entry name" value="Peptidase_M15_4"/>
    <property type="match status" value="1"/>
</dbReference>
<dbReference type="Gene3D" id="1.10.530.10">
    <property type="match status" value="1"/>
</dbReference>
<dbReference type="SUPFAM" id="SSF53955">
    <property type="entry name" value="Lysozyme-like"/>
    <property type="match status" value="1"/>
</dbReference>
<dbReference type="PANTHER" id="PTHR34408">
    <property type="entry name" value="FAMILY PROTEIN, PUTATIVE-RELATED"/>
    <property type="match status" value="1"/>
</dbReference>
<proteinExistence type="predicted"/>
<dbReference type="EMBL" id="KT591076">
    <property type="protein sequence ID" value="AMB17249.1"/>
    <property type="molecule type" value="Genomic_DNA"/>
</dbReference>
<evidence type="ECO:0000313" key="3">
    <source>
        <dbReference type="Proteomes" id="UP000224265"/>
    </source>
</evidence>
<organism evidence="2 3">
    <name type="scientific">Mycobacterium phage Weiss13</name>
    <dbReference type="NCBI Taxonomy" id="1784843"/>
    <lineage>
        <taxon>Viruses</taxon>
        <taxon>Duplodnaviria</taxon>
        <taxon>Heunggongvirae</taxon>
        <taxon>Uroviricota</taxon>
        <taxon>Caudoviricetes</taxon>
        <taxon>Papyrusvirus</taxon>
        <taxon>Papyrusvirus send513</taxon>
    </lineage>
</organism>
<dbReference type="Proteomes" id="UP000224265">
    <property type="component" value="Segment"/>
</dbReference>
<feature type="domain" description="Peptidase M15C" evidence="1">
    <location>
        <begin position="70"/>
        <end position="143"/>
    </location>
</feature>
<dbReference type="InterPro" id="IPR023346">
    <property type="entry name" value="Lysozyme-like_dom_sf"/>
</dbReference>
<dbReference type="InterPro" id="IPR009045">
    <property type="entry name" value="Zn_M74/Hedgehog-like"/>
</dbReference>
<dbReference type="InterPro" id="IPR039561">
    <property type="entry name" value="Peptidase_M15C"/>
</dbReference>
<accession>A0A120HUJ8</accession>